<evidence type="ECO:0000313" key="2">
    <source>
        <dbReference type="EMBL" id="QCO07354.1"/>
    </source>
</evidence>
<name>A0A4D8QC74_AZOBR</name>
<dbReference type="EMBL" id="CP032336">
    <property type="protein sequence ID" value="QCO07354.1"/>
    <property type="molecule type" value="Genomic_DNA"/>
</dbReference>
<accession>A0A4D8QC74</accession>
<keyword evidence="2" id="KW-0614">Plasmid</keyword>
<dbReference type="Proteomes" id="UP000298596">
    <property type="component" value="Plasmid p6"/>
</dbReference>
<dbReference type="AlphaFoldDB" id="A0A4D8QC74"/>
<gene>
    <name evidence="2" type="ORF">D3867_36360</name>
</gene>
<geneLocation type="plasmid" evidence="2 3">
    <name>p6</name>
</geneLocation>
<proteinExistence type="predicted"/>
<reference evidence="2 3" key="1">
    <citation type="submission" date="2018-09" db="EMBL/GenBank/DDBJ databases">
        <title>Whole genome based analysis of evolution and adaptive divergence in Indian and Brazilian strains of Azospirillum brasilense.</title>
        <authorList>
            <person name="Singh C."/>
            <person name="Tripathi A.K."/>
        </authorList>
    </citation>
    <scope>NUCLEOTIDE SEQUENCE [LARGE SCALE GENOMIC DNA]</scope>
    <source>
        <strain evidence="2 3">MTCC4036</strain>
        <plasmid evidence="2 3">p6</plasmid>
    </source>
</reference>
<evidence type="ECO:0000256" key="1">
    <source>
        <dbReference type="SAM" id="MobiDB-lite"/>
    </source>
</evidence>
<sequence length="167" mass="17943">MIVSNVPNCAKNPELTALKKALVEVRSAHFTGLKLSRIVAYALGDGDATSRSTFESYGPSMTKPGERKPVSGWLPSAQYAERVDDASAALPKPKTKEAPASERWAIMSGVRPDGRAFAKAWKEGADAVTINVTKAHNEVHARLDAALQAQIWELERRAAAQEATCAA</sequence>
<organism evidence="2 3">
    <name type="scientific">Azospirillum brasilense</name>
    <dbReference type="NCBI Taxonomy" id="192"/>
    <lineage>
        <taxon>Bacteria</taxon>
        <taxon>Pseudomonadati</taxon>
        <taxon>Pseudomonadota</taxon>
        <taxon>Alphaproteobacteria</taxon>
        <taxon>Rhodospirillales</taxon>
        <taxon>Azospirillaceae</taxon>
        <taxon>Azospirillum</taxon>
    </lineage>
</organism>
<feature type="region of interest" description="Disordered" evidence="1">
    <location>
        <begin position="49"/>
        <end position="71"/>
    </location>
</feature>
<protein>
    <submittedName>
        <fullName evidence="2">Uncharacterized protein</fullName>
    </submittedName>
</protein>
<evidence type="ECO:0000313" key="3">
    <source>
        <dbReference type="Proteomes" id="UP000298596"/>
    </source>
</evidence>